<feature type="compositionally biased region" description="Basic and acidic residues" evidence="2">
    <location>
        <begin position="43"/>
        <end position="66"/>
    </location>
</feature>
<dbReference type="GO" id="GO:0008597">
    <property type="term" value="F:calcium-dependent protein serine/threonine phosphatase regulator activity"/>
    <property type="evidence" value="ECO:0007669"/>
    <property type="project" value="TreeGrafter"/>
</dbReference>
<protein>
    <submittedName>
        <fullName evidence="3">EOG090X0FJX</fullName>
    </submittedName>
</protein>
<dbReference type="Pfam" id="PF04847">
    <property type="entry name" value="Calcipressin"/>
    <property type="match status" value="1"/>
</dbReference>
<dbReference type="GO" id="GO:0007617">
    <property type="term" value="P:mating behavior"/>
    <property type="evidence" value="ECO:0007669"/>
    <property type="project" value="UniProtKB-ARBA"/>
</dbReference>
<dbReference type="GO" id="GO:0003676">
    <property type="term" value="F:nucleic acid binding"/>
    <property type="evidence" value="ECO:0007669"/>
    <property type="project" value="InterPro"/>
</dbReference>
<evidence type="ECO:0000313" key="3">
    <source>
        <dbReference type="EMBL" id="SVE74499.1"/>
    </source>
</evidence>
<sequence>MDPDEFELEAKLRSLSVNQEAGTMNNEREHQLAELIANCVADVEPRDNQQEDGKKDDTGENKESEHQPTSLIVTNLPNELFFQQELKTELEALFRTFDESATFHYLRSFRRARVDFSTHGIATKARIHLHHTPFGDSIMNCFFGQPPLVNKNAQQFLQIPPPVRQFLISPPASPPVGWAPAPESGPVINFDLLSAIASLGPGDKHELLPATDNQPGIVVHICADMDGIGPKQHVITQTPCPKRN</sequence>
<name>A0A4Y7M418_9CRUS</name>
<dbReference type="SUPFAM" id="SSF54928">
    <property type="entry name" value="RNA-binding domain, RBD"/>
    <property type="match status" value="1"/>
</dbReference>
<dbReference type="PANTHER" id="PTHR10300">
    <property type="entry name" value="CALCIPRESSIN"/>
    <property type="match status" value="1"/>
</dbReference>
<organism evidence="3">
    <name type="scientific">Daphnia barbata</name>
    <dbReference type="NCBI Taxonomy" id="414587"/>
    <lineage>
        <taxon>Eukaryota</taxon>
        <taxon>Metazoa</taxon>
        <taxon>Ecdysozoa</taxon>
        <taxon>Arthropoda</taxon>
        <taxon>Crustacea</taxon>
        <taxon>Branchiopoda</taxon>
        <taxon>Diplostraca</taxon>
        <taxon>Cladocera</taxon>
        <taxon>Anomopoda</taxon>
        <taxon>Daphniidae</taxon>
        <taxon>Daphnia</taxon>
    </lineage>
</organism>
<dbReference type="GO" id="GO:0005737">
    <property type="term" value="C:cytoplasm"/>
    <property type="evidence" value="ECO:0007669"/>
    <property type="project" value="TreeGrafter"/>
</dbReference>
<dbReference type="AlphaFoldDB" id="A0A4Y7M418"/>
<dbReference type="InterPro" id="IPR012677">
    <property type="entry name" value="Nucleotide-bd_a/b_plait_sf"/>
</dbReference>
<evidence type="ECO:0000256" key="1">
    <source>
        <dbReference type="ARBA" id="ARBA00008209"/>
    </source>
</evidence>
<dbReference type="CDD" id="cd12434">
    <property type="entry name" value="RRM_RCAN_like"/>
    <property type="match status" value="1"/>
</dbReference>
<dbReference type="FunFam" id="3.30.70.330:FF:000092">
    <property type="entry name" value="Calcipressin-2 isoform 2"/>
    <property type="match status" value="1"/>
</dbReference>
<dbReference type="InterPro" id="IPR006931">
    <property type="entry name" value="Calcipressin"/>
</dbReference>
<evidence type="ECO:0000256" key="2">
    <source>
        <dbReference type="SAM" id="MobiDB-lite"/>
    </source>
</evidence>
<accession>A0A4Y7M418</accession>
<gene>
    <name evidence="3" type="primary">EOG090X0FJX</name>
</gene>
<dbReference type="EMBL" id="LR004880">
    <property type="protein sequence ID" value="SVE74499.1"/>
    <property type="molecule type" value="mRNA"/>
</dbReference>
<reference evidence="3" key="1">
    <citation type="submission" date="2018-08" db="EMBL/GenBank/DDBJ databases">
        <authorList>
            <person name="Cornetti L."/>
        </authorList>
    </citation>
    <scope>NUCLEOTIDE SEQUENCE</scope>
    <source>
        <strain evidence="3">ZW-BAR-1</strain>
    </source>
</reference>
<dbReference type="Gene3D" id="3.30.70.330">
    <property type="match status" value="1"/>
</dbReference>
<dbReference type="GO" id="GO:0019722">
    <property type="term" value="P:calcium-mediated signaling"/>
    <property type="evidence" value="ECO:0007669"/>
    <property type="project" value="InterPro"/>
</dbReference>
<comment type="similarity">
    <text evidence="1">Belongs to the RCAN family.</text>
</comment>
<proteinExistence type="evidence at transcript level"/>
<dbReference type="GO" id="GO:0005634">
    <property type="term" value="C:nucleus"/>
    <property type="evidence" value="ECO:0007669"/>
    <property type="project" value="TreeGrafter"/>
</dbReference>
<feature type="region of interest" description="Disordered" evidence="2">
    <location>
        <begin position="40"/>
        <end position="69"/>
    </location>
</feature>
<dbReference type="PANTHER" id="PTHR10300:SF14">
    <property type="entry name" value="PROTEIN SARAH"/>
    <property type="match status" value="1"/>
</dbReference>
<dbReference type="InterPro" id="IPR035979">
    <property type="entry name" value="RBD_domain_sf"/>
</dbReference>